<dbReference type="EMBL" id="JBBPBM010000089">
    <property type="protein sequence ID" value="KAK8510042.1"/>
    <property type="molecule type" value="Genomic_DNA"/>
</dbReference>
<dbReference type="Proteomes" id="UP001472677">
    <property type="component" value="Unassembled WGS sequence"/>
</dbReference>
<keyword evidence="2" id="KW-1185">Reference proteome</keyword>
<gene>
    <name evidence="1" type="ORF">V6N12_035365</name>
</gene>
<proteinExistence type="predicted"/>
<evidence type="ECO:0000313" key="2">
    <source>
        <dbReference type="Proteomes" id="UP001472677"/>
    </source>
</evidence>
<protein>
    <submittedName>
        <fullName evidence="1">Uncharacterized protein</fullName>
    </submittedName>
</protein>
<comment type="caution">
    <text evidence="1">The sequence shown here is derived from an EMBL/GenBank/DDBJ whole genome shotgun (WGS) entry which is preliminary data.</text>
</comment>
<accession>A0ABR2BSU1</accession>
<organism evidence="1 2">
    <name type="scientific">Hibiscus sabdariffa</name>
    <name type="common">roselle</name>
    <dbReference type="NCBI Taxonomy" id="183260"/>
    <lineage>
        <taxon>Eukaryota</taxon>
        <taxon>Viridiplantae</taxon>
        <taxon>Streptophyta</taxon>
        <taxon>Embryophyta</taxon>
        <taxon>Tracheophyta</taxon>
        <taxon>Spermatophyta</taxon>
        <taxon>Magnoliopsida</taxon>
        <taxon>eudicotyledons</taxon>
        <taxon>Gunneridae</taxon>
        <taxon>Pentapetalae</taxon>
        <taxon>rosids</taxon>
        <taxon>malvids</taxon>
        <taxon>Malvales</taxon>
        <taxon>Malvaceae</taxon>
        <taxon>Malvoideae</taxon>
        <taxon>Hibiscus</taxon>
    </lineage>
</organism>
<evidence type="ECO:0000313" key="1">
    <source>
        <dbReference type="EMBL" id="KAK8510042.1"/>
    </source>
</evidence>
<reference evidence="1 2" key="1">
    <citation type="journal article" date="2024" name="G3 (Bethesda)">
        <title>Genome assembly of Hibiscus sabdariffa L. provides insights into metabolisms of medicinal natural products.</title>
        <authorList>
            <person name="Kim T."/>
        </authorList>
    </citation>
    <scope>NUCLEOTIDE SEQUENCE [LARGE SCALE GENOMIC DNA]</scope>
    <source>
        <strain evidence="1">TK-2024</strain>
        <tissue evidence="1">Old leaves</tissue>
    </source>
</reference>
<name>A0ABR2BSU1_9ROSI</name>
<sequence>MSDQLGLNDALFDVPNGARCVDGSRFSWIQHHSNRRKLKGTKLASFDVVEKIEEFNKRFSNFPETKVVVGEARSSKEKDDEEEDLRLGWNMSFVGEEGAGDKAMA</sequence>